<proteinExistence type="predicted"/>
<comment type="caution">
    <text evidence="7">The sequence shown here is derived from an EMBL/GenBank/DDBJ whole genome shotgun (WGS) entry which is preliminary data.</text>
</comment>
<name>A0A2R6C8E0_9ARCH</name>
<comment type="subcellular location">
    <subcellularLocation>
        <location evidence="1">Membrane</location>
        <topology evidence="1">Multi-pass membrane protein</topology>
    </subcellularLocation>
</comment>
<dbReference type="Proteomes" id="UP000242015">
    <property type="component" value="Unassembled WGS sequence"/>
</dbReference>
<feature type="non-terminal residue" evidence="7">
    <location>
        <position position="307"/>
    </location>
</feature>
<feature type="transmembrane region" description="Helical" evidence="5">
    <location>
        <begin position="30"/>
        <end position="48"/>
    </location>
</feature>
<dbReference type="GO" id="GO:0055085">
    <property type="term" value="P:transmembrane transport"/>
    <property type="evidence" value="ECO:0007669"/>
    <property type="project" value="InterPro"/>
</dbReference>
<dbReference type="PANTHER" id="PTHR42770:SF7">
    <property type="entry name" value="MEMBRANE PROTEIN"/>
    <property type="match status" value="1"/>
</dbReference>
<dbReference type="InterPro" id="IPR004841">
    <property type="entry name" value="AA-permease/SLC12A_dom"/>
</dbReference>
<dbReference type="GO" id="GO:0016020">
    <property type="term" value="C:membrane"/>
    <property type="evidence" value="ECO:0007669"/>
    <property type="project" value="UniProtKB-SubCell"/>
</dbReference>
<feature type="domain" description="Amino acid permease/ SLC12A" evidence="6">
    <location>
        <begin position="15"/>
        <end position="301"/>
    </location>
</feature>
<dbReference type="EMBL" id="NEXF01000324">
    <property type="protein sequence ID" value="PSO07110.1"/>
    <property type="molecule type" value="Genomic_DNA"/>
</dbReference>
<feature type="transmembrane region" description="Helical" evidence="5">
    <location>
        <begin position="110"/>
        <end position="130"/>
    </location>
</feature>
<protein>
    <recommendedName>
        <fullName evidence="6">Amino acid permease/ SLC12A domain-containing protein</fullName>
    </recommendedName>
</protein>
<feature type="transmembrane region" description="Helical" evidence="5">
    <location>
        <begin position="257"/>
        <end position="279"/>
    </location>
</feature>
<keyword evidence="3 5" id="KW-1133">Transmembrane helix</keyword>
<feature type="transmembrane region" description="Helical" evidence="5">
    <location>
        <begin position="137"/>
        <end position="156"/>
    </location>
</feature>
<evidence type="ECO:0000256" key="2">
    <source>
        <dbReference type="ARBA" id="ARBA00022692"/>
    </source>
</evidence>
<dbReference type="Pfam" id="PF00324">
    <property type="entry name" value="AA_permease"/>
    <property type="match status" value="1"/>
</dbReference>
<keyword evidence="2 5" id="KW-0812">Transmembrane</keyword>
<sequence length="307" mass="32809">MFVAITAGTPLASVDFLSMQLGAKVAGPDIVYSIVIAGFLILLLSTLFGEFTSVFPTAAAYRAFIRPVFGDMVSVGLTLMSSMVIIAAAGAETYVFANAVHYLMPTTPPLLWIFLVLSTVLVVNIFGVELSGKAQEYLTYGVFAALSAFSFYVLLVHTRTGMTPIARPPTASVGNVLTASAITIFLFLGFGRVTALAEEAEDFERMIPRAMPVGILLLTVIFALLAFTIYGDVDASSLNNTPIPHIVFAQMVGGRTLGVIMALISVYMTAVTFNAGVLSTSRLVYALAREGSLPRVFSRLSLRYSTP</sequence>
<evidence type="ECO:0000259" key="6">
    <source>
        <dbReference type="Pfam" id="PF00324"/>
    </source>
</evidence>
<evidence type="ECO:0000256" key="4">
    <source>
        <dbReference type="ARBA" id="ARBA00023136"/>
    </source>
</evidence>
<keyword evidence="4 5" id="KW-0472">Membrane</keyword>
<reference evidence="7 8" key="1">
    <citation type="submission" date="2017-04" db="EMBL/GenBank/DDBJ databases">
        <title>Novel microbial lineages endemic to geothermal iron-oxide mats fill important gaps in the evolutionary history of Archaea.</title>
        <authorList>
            <person name="Jay Z.J."/>
            <person name="Beam J.P."/>
            <person name="Dlakic M."/>
            <person name="Rusch D.B."/>
            <person name="Kozubal M.A."/>
            <person name="Inskeep W.P."/>
        </authorList>
    </citation>
    <scope>NUCLEOTIDE SEQUENCE [LARGE SCALE GENOMIC DNA]</scope>
    <source>
        <strain evidence="7">BE_D</strain>
    </source>
</reference>
<evidence type="ECO:0000256" key="1">
    <source>
        <dbReference type="ARBA" id="ARBA00004141"/>
    </source>
</evidence>
<gene>
    <name evidence="7" type="ORF">B9Q04_12620</name>
</gene>
<evidence type="ECO:0000256" key="5">
    <source>
        <dbReference type="SAM" id="Phobius"/>
    </source>
</evidence>
<evidence type="ECO:0000313" key="7">
    <source>
        <dbReference type="EMBL" id="PSO07110.1"/>
    </source>
</evidence>
<dbReference type="Gene3D" id="1.20.1740.10">
    <property type="entry name" value="Amino acid/polyamine transporter I"/>
    <property type="match status" value="1"/>
</dbReference>
<evidence type="ECO:0000313" key="8">
    <source>
        <dbReference type="Proteomes" id="UP000242015"/>
    </source>
</evidence>
<feature type="transmembrane region" description="Helical" evidence="5">
    <location>
        <begin position="68"/>
        <end position="90"/>
    </location>
</feature>
<dbReference type="InterPro" id="IPR050367">
    <property type="entry name" value="APC_superfamily"/>
</dbReference>
<dbReference type="PANTHER" id="PTHR42770">
    <property type="entry name" value="AMINO ACID TRANSPORTER-RELATED"/>
    <property type="match status" value="1"/>
</dbReference>
<evidence type="ECO:0000256" key="3">
    <source>
        <dbReference type="ARBA" id="ARBA00022989"/>
    </source>
</evidence>
<dbReference type="AlphaFoldDB" id="A0A2R6C8E0"/>
<organism evidence="7 8">
    <name type="scientific">Candidatus Marsarchaeota G2 archaeon BE_D</name>
    <dbReference type="NCBI Taxonomy" id="1978158"/>
    <lineage>
        <taxon>Archaea</taxon>
        <taxon>Candidatus Marsarchaeota</taxon>
        <taxon>Candidatus Marsarchaeota group 2</taxon>
    </lineage>
</organism>
<feature type="transmembrane region" description="Helical" evidence="5">
    <location>
        <begin position="176"/>
        <end position="197"/>
    </location>
</feature>
<feature type="transmembrane region" description="Helical" evidence="5">
    <location>
        <begin position="209"/>
        <end position="230"/>
    </location>
</feature>
<accession>A0A2R6C8E0</accession>